<dbReference type="AlphaFoldDB" id="A0AAE0TLE2"/>
<reference evidence="1" key="2">
    <citation type="journal article" date="2021" name="Genome Biol. Evol.">
        <title>Developing a high-quality reference genome for a parasitic bivalve with doubly uniparental inheritance (Bivalvia: Unionida).</title>
        <authorList>
            <person name="Smith C.H."/>
        </authorList>
    </citation>
    <scope>NUCLEOTIDE SEQUENCE</scope>
    <source>
        <strain evidence="1">CHS0354</strain>
        <tissue evidence="1">Mantle</tissue>
    </source>
</reference>
<gene>
    <name evidence="1" type="ORF">CHS0354_037302</name>
</gene>
<sequence length="73" mass="8397">MREQEISISDLITDRHSQVKKSMRTQHEGVYKKLEAVGKKKGTNIVSQWARSISNQINLCGQGNVELVRQKWT</sequence>
<keyword evidence="2" id="KW-1185">Reference proteome</keyword>
<dbReference type="Proteomes" id="UP001195483">
    <property type="component" value="Unassembled WGS sequence"/>
</dbReference>
<feature type="non-terminal residue" evidence="1">
    <location>
        <position position="73"/>
    </location>
</feature>
<reference evidence="1" key="3">
    <citation type="submission" date="2023-05" db="EMBL/GenBank/DDBJ databases">
        <authorList>
            <person name="Smith C.H."/>
        </authorList>
    </citation>
    <scope>NUCLEOTIDE SEQUENCE</scope>
    <source>
        <strain evidence="1">CHS0354</strain>
        <tissue evidence="1">Mantle</tissue>
    </source>
</reference>
<reference evidence="1" key="1">
    <citation type="journal article" date="2021" name="Genome Biol. Evol.">
        <title>A High-Quality Reference Genome for a Parasitic Bivalve with Doubly Uniparental Inheritance (Bivalvia: Unionida).</title>
        <authorList>
            <person name="Smith C.H."/>
        </authorList>
    </citation>
    <scope>NUCLEOTIDE SEQUENCE</scope>
    <source>
        <strain evidence="1">CHS0354</strain>
    </source>
</reference>
<accession>A0AAE0TLE2</accession>
<dbReference type="EMBL" id="JAEAOA010002177">
    <property type="protein sequence ID" value="KAK3611723.1"/>
    <property type="molecule type" value="Genomic_DNA"/>
</dbReference>
<name>A0AAE0TLE2_9BIVA</name>
<protein>
    <submittedName>
        <fullName evidence="1">Uncharacterized protein</fullName>
    </submittedName>
</protein>
<proteinExistence type="predicted"/>
<evidence type="ECO:0000313" key="1">
    <source>
        <dbReference type="EMBL" id="KAK3611723.1"/>
    </source>
</evidence>
<comment type="caution">
    <text evidence="1">The sequence shown here is derived from an EMBL/GenBank/DDBJ whole genome shotgun (WGS) entry which is preliminary data.</text>
</comment>
<organism evidence="1 2">
    <name type="scientific">Potamilus streckersoni</name>
    <dbReference type="NCBI Taxonomy" id="2493646"/>
    <lineage>
        <taxon>Eukaryota</taxon>
        <taxon>Metazoa</taxon>
        <taxon>Spiralia</taxon>
        <taxon>Lophotrochozoa</taxon>
        <taxon>Mollusca</taxon>
        <taxon>Bivalvia</taxon>
        <taxon>Autobranchia</taxon>
        <taxon>Heteroconchia</taxon>
        <taxon>Palaeoheterodonta</taxon>
        <taxon>Unionida</taxon>
        <taxon>Unionoidea</taxon>
        <taxon>Unionidae</taxon>
        <taxon>Ambleminae</taxon>
        <taxon>Lampsilini</taxon>
        <taxon>Potamilus</taxon>
    </lineage>
</organism>
<evidence type="ECO:0000313" key="2">
    <source>
        <dbReference type="Proteomes" id="UP001195483"/>
    </source>
</evidence>